<proteinExistence type="inferred from homology"/>
<gene>
    <name evidence="2" type="ORF">S06H3_48955</name>
</gene>
<dbReference type="InterPro" id="IPR006442">
    <property type="entry name" value="Antitoxin_Phd/YefM"/>
</dbReference>
<sequence length="75" mass="8453">MQETTIANLRKNTKHYFDSVEQGDVVRVYRKGRPIAEIVPISGTEPSWKNNIPRLTIPGVSLSLEIVKDRAESDS</sequence>
<organism evidence="2">
    <name type="scientific">marine sediment metagenome</name>
    <dbReference type="NCBI Taxonomy" id="412755"/>
    <lineage>
        <taxon>unclassified sequences</taxon>
        <taxon>metagenomes</taxon>
        <taxon>ecological metagenomes</taxon>
    </lineage>
</organism>
<name>X1MMA3_9ZZZZ</name>
<protein>
    <recommendedName>
        <fullName evidence="3">Antitoxin</fullName>
    </recommendedName>
</protein>
<dbReference type="SUPFAM" id="SSF143120">
    <property type="entry name" value="YefM-like"/>
    <property type="match status" value="1"/>
</dbReference>
<comment type="caution">
    <text evidence="2">The sequence shown here is derived from an EMBL/GenBank/DDBJ whole genome shotgun (WGS) entry which is preliminary data.</text>
</comment>
<dbReference type="InterPro" id="IPR036165">
    <property type="entry name" value="YefM-like_sf"/>
</dbReference>
<comment type="similarity">
    <text evidence="1">Belongs to the phD/YefM antitoxin family.</text>
</comment>
<dbReference type="EMBL" id="BARV01030870">
    <property type="protein sequence ID" value="GAI32782.1"/>
    <property type="molecule type" value="Genomic_DNA"/>
</dbReference>
<dbReference type="Pfam" id="PF02604">
    <property type="entry name" value="PhdYeFM_antitox"/>
    <property type="match status" value="1"/>
</dbReference>
<dbReference type="NCBIfam" id="TIGR01552">
    <property type="entry name" value="phd_fam"/>
    <property type="match status" value="1"/>
</dbReference>
<dbReference type="AlphaFoldDB" id="X1MMA3"/>
<accession>X1MMA3</accession>
<dbReference type="Gene3D" id="3.40.1620.10">
    <property type="entry name" value="YefM-like domain"/>
    <property type="match status" value="1"/>
</dbReference>
<evidence type="ECO:0000313" key="2">
    <source>
        <dbReference type="EMBL" id="GAI32782.1"/>
    </source>
</evidence>
<reference evidence="2" key="1">
    <citation type="journal article" date="2014" name="Front. Microbiol.">
        <title>High frequency of phylogenetically diverse reductive dehalogenase-homologous genes in deep subseafloor sedimentary metagenomes.</title>
        <authorList>
            <person name="Kawai M."/>
            <person name="Futagami T."/>
            <person name="Toyoda A."/>
            <person name="Takaki Y."/>
            <person name="Nishi S."/>
            <person name="Hori S."/>
            <person name="Arai W."/>
            <person name="Tsubouchi T."/>
            <person name="Morono Y."/>
            <person name="Uchiyama I."/>
            <person name="Ito T."/>
            <person name="Fujiyama A."/>
            <person name="Inagaki F."/>
            <person name="Takami H."/>
        </authorList>
    </citation>
    <scope>NUCLEOTIDE SEQUENCE</scope>
    <source>
        <strain evidence="2">Expedition CK06-06</strain>
    </source>
</reference>
<evidence type="ECO:0000256" key="1">
    <source>
        <dbReference type="ARBA" id="ARBA00009981"/>
    </source>
</evidence>
<evidence type="ECO:0008006" key="3">
    <source>
        <dbReference type="Google" id="ProtNLM"/>
    </source>
</evidence>